<protein>
    <submittedName>
        <fullName evidence="5">30s ribosomal protein s13</fullName>
    </submittedName>
</protein>
<dbReference type="InterPro" id="IPR001892">
    <property type="entry name" value="Ribosomal_uS13"/>
</dbReference>
<accession>A0A0M0J4T7</accession>
<evidence type="ECO:0000256" key="3">
    <source>
        <dbReference type="ARBA" id="ARBA00023274"/>
    </source>
</evidence>
<evidence type="ECO:0000256" key="4">
    <source>
        <dbReference type="SAM" id="MobiDB-lite"/>
    </source>
</evidence>
<dbReference type="GO" id="GO:0006412">
    <property type="term" value="P:translation"/>
    <property type="evidence" value="ECO:0007669"/>
    <property type="project" value="InterPro"/>
</dbReference>
<dbReference type="GO" id="GO:0003735">
    <property type="term" value="F:structural constituent of ribosome"/>
    <property type="evidence" value="ECO:0007669"/>
    <property type="project" value="InterPro"/>
</dbReference>
<dbReference type="GO" id="GO:0015935">
    <property type="term" value="C:small ribosomal subunit"/>
    <property type="evidence" value="ECO:0007669"/>
    <property type="project" value="TreeGrafter"/>
</dbReference>
<evidence type="ECO:0000256" key="2">
    <source>
        <dbReference type="ARBA" id="ARBA00022980"/>
    </source>
</evidence>
<dbReference type="PROSITE" id="PS50159">
    <property type="entry name" value="RIBOSOMAL_S13_2"/>
    <property type="match status" value="1"/>
</dbReference>
<dbReference type="EMBL" id="JWZX01003361">
    <property type="protein sequence ID" value="KOO21465.1"/>
    <property type="molecule type" value="Genomic_DNA"/>
</dbReference>
<dbReference type="InterPro" id="IPR027437">
    <property type="entry name" value="Rbsml_uS13_C"/>
</dbReference>
<dbReference type="Gene3D" id="4.10.910.10">
    <property type="entry name" value="30s ribosomal protein s13, domain 2"/>
    <property type="match status" value="1"/>
</dbReference>
<keyword evidence="2 5" id="KW-0689">Ribosomal protein</keyword>
<comment type="similarity">
    <text evidence="1">Belongs to the universal ribosomal protein uS13 family.</text>
</comment>
<keyword evidence="3" id="KW-0687">Ribonucleoprotein</keyword>
<feature type="compositionally biased region" description="Basic residues" evidence="4">
    <location>
        <begin position="186"/>
        <end position="202"/>
    </location>
</feature>
<dbReference type="GO" id="GO:0005829">
    <property type="term" value="C:cytosol"/>
    <property type="evidence" value="ECO:0007669"/>
    <property type="project" value="TreeGrafter"/>
</dbReference>
<comment type="caution">
    <text evidence="5">The sequence shown here is derived from an EMBL/GenBank/DDBJ whole genome shotgun (WGS) entry which is preliminary data.</text>
</comment>
<dbReference type="SUPFAM" id="SSF46946">
    <property type="entry name" value="S13-like H2TH domain"/>
    <property type="match status" value="1"/>
</dbReference>
<proteinExistence type="inferred from homology"/>
<dbReference type="Pfam" id="PF00416">
    <property type="entry name" value="Ribosomal_S13"/>
    <property type="match status" value="1"/>
</dbReference>
<keyword evidence="6" id="KW-1185">Reference proteome</keyword>
<name>A0A0M0J4T7_9EUKA</name>
<feature type="region of interest" description="Disordered" evidence="4">
    <location>
        <begin position="182"/>
        <end position="202"/>
    </location>
</feature>
<dbReference type="Proteomes" id="UP000037460">
    <property type="component" value="Unassembled WGS sequence"/>
</dbReference>
<dbReference type="AlphaFoldDB" id="A0A0M0J4T7"/>
<dbReference type="OrthoDB" id="525520at2759"/>
<dbReference type="PANTHER" id="PTHR10871">
    <property type="entry name" value="30S RIBOSOMAL PROTEIN S13/40S RIBOSOMAL PROTEIN S18"/>
    <property type="match status" value="1"/>
</dbReference>
<dbReference type="InterPro" id="IPR010979">
    <property type="entry name" value="Ribosomal_uS13-like_H2TH"/>
</dbReference>
<reference evidence="6" key="1">
    <citation type="journal article" date="2015" name="PLoS Genet.">
        <title>Genome Sequence and Transcriptome Analyses of Chrysochromulina tobin: Metabolic Tools for Enhanced Algal Fitness in the Prominent Order Prymnesiales (Haptophyceae).</title>
        <authorList>
            <person name="Hovde B.T."/>
            <person name="Deodato C.R."/>
            <person name="Hunsperger H.M."/>
            <person name="Ryken S.A."/>
            <person name="Yost W."/>
            <person name="Jha R.K."/>
            <person name="Patterson J."/>
            <person name="Monnat R.J. Jr."/>
            <person name="Barlow S.B."/>
            <person name="Starkenburg S.R."/>
            <person name="Cattolico R.A."/>
        </authorList>
    </citation>
    <scope>NUCLEOTIDE SEQUENCE</scope>
    <source>
        <strain evidence="6">CCMP291</strain>
    </source>
</reference>
<dbReference type="PANTHER" id="PTHR10871:SF1">
    <property type="entry name" value="SMALL RIBOSOMAL SUBUNIT PROTEIN US13M"/>
    <property type="match status" value="1"/>
</dbReference>
<organism evidence="5 6">
    <name type="scientific">Chrysochromulina tobinii</name>
    <dbReference type="NCBI Taxonomy" id="1460289"/>
    <lineage>
        <taxon>Eukaryota</taxon>
        <taxon>Haptista</taxon>
        <taxon>Haptophyta</taxon>
        <taxon>Prymnesiophyceae</taxon>
        <taxon>Prymnesiales</taxon>
        <taxon>Chrysochromulinaceae</taxon>
        <taxon>Chrysochromulina</taxon>
    </lineage>
</organism>
<evidence type="ECO:0000256" key="1">
    <source>
        <dbReference type="ARBA" id="ARBA00008080"/>
    </source>
</evidence>
<evidence type="ECO:0000313" key="5">
    <source>
        <dbReference type="EMBL" id="KOO21465.1"/>
    </source>
</evidence>
<gene>
    <name evidence="5" type="ORF">Ctob_001543</name>
</gene>
<evidence type="ECO:0000313" key="6">
    <source>
        <dbReference type="Proteomes" id="UP000037460"/>
    </source>
</evidence>
<dbReference type="GO" id="GO:0003723">
    <property type="term" value="F:RNA binding"/>
    <property type="evidence" value="ECO:0007669"/>
    <property type="project" value="InterPro"/>
</dbReference>
<sequence>MWRRALVRTAFSAPATRWSSSVPAAAATPSQPVTLYQLPAFSSRKERIRKFGLISLSADFTKQQLRRSKGEVGGLSDSFRVQTYTVPLDKPAEFALPRVYGYGRSRSKWLAAEVGVFGNCKLMRMRESQRAYIRRALGAACIAYDDPSKAAGAALRKEVGLNIQRLKDIRCYRGIRHELRLPSRGQRTRTNAKTRRKMGPLN</sequence>